<dbReference type="EMBL" id="BPLQ01012976">
    <property type="protein sequence ID" value="GIY68975.1"/>
    <property type="molecule type" value="Genomic_DNA"/>
</dbReference>
<accession>A0AAV4VG94</accession>
<evidence type="ECO:0000313" key="1">
    <source>
        <dbReference type="EMBL" id="GIY68975.1"/>
    </source>
</evidence>
<name>A0AAV4VG94_9ARAC</name>
<gene>
    <name evidence="1" type="ORF">CDAR_280411</name>
</gene>
<evidence type="ECO:0000313" key="2">
    <source>
        <dbReference type="Proteomes" id="UP001054837"/>
    </source>
</evidence>
<protein>
    <submittedName>
        <fullName evidence="1">Uncharacterized protein</fullName>
    </submittedName>
</protein>
<keyword evidence="2" id="KW-1185">Reference proteome</keyword>
<reference evidence="1 2" key="1">
    <citation type="submission" date="2021-06" db="EMBL/GenBank/DDBJ databases">
        <title>Caerostris darwini draft genome.</title>
        <authorList>
            <person name="Kono N."/>
            <person name="Arakawa K."/>
        </authorList>
    </citation>
    <scope>NUCLEOTIDE SEQUENCE [LARGE SCALE GENOMIC DNA]</scope>
</reference>
<comment type="caution">
    <text evidence="1">The sequence shown here is derived from an EMBL/GenBank/DDBJ whole genome shotgun (WGS) entry which is preliminary data.</text>
</comment>
<organism evidence="1 2">
    <name type="scientific">Caerostris darwini</name>
    <dbReference type="NCBI Taxonomy" id="1538125"/>
    <lineage>
        <taxon>Eukaryota</taxon>
        <taxon>Metazoa</taxon>
        <taxon>Ecdysozoa</taxon>
        <taxon>Arthropoda</taxon>
        <taxon>Chelicerata</taxon>
        <taxon>Arachnida</taxon>
        <taxon>Araneae</taxon>
        <taxon>Araneomorphae</taxon>
        <taxon>Entelegynae</taxon>
        <taxon>Araneoidea</taxon>
        <taxon>Araneidae</taxon>
        <taxon>Caerostris</taxon>
    </lineage>
</organism>
<dbReference type="AlphaFoldDB" id="A0AAV4VG94"/>
<proteinExistence type="predicted"/>
<dbReference type="Proteomes" id="UP001054837">
    <property type="component" value="Unassembled WGS sequence"/>
</dbReference>
<sequence length="114" mass="12973">MRIFTNRVKNKILHESQQAQKLRAPKHEKDNPFLAMNRASTSCNGSNWLMRSVHCPLSWAGVIKIRPETWLSTYSGLFPARVYLKENDGVPQSDFDVLDYSCTLGMVVNKISTS</sequence>